<gene>
    <name evidence="2" type="ORF">TCMB3V08_LOCUS5210</name>
</gene>
<reference evidence="2" key="1">
    <citation type="submission" date="2020-11" db="EMBL/GenBank/DDBJ databases">
        <authorList>
            <person name="Tran Van P."/>
        </authorList>
    </citation>
    <scope>NUCLEOTIDE SEQUENCE</scope>
</reference>
<sequence>MEKRYKKLKRRQTKRKKVLEKRLRQRWLERFACSLADMAEMVGSKVKKHRSNAKTRFIARAIQAELGLVNASEETPDYAIPPILKLRKNLFLTFASWTYLMFEEIKKLKERGKLRSVVELFDETYDSNKKKKKHRSRRRGKEDGSLGDSSEHSVSKEVINKMYEDWNSPYNMSARAKKDVLLELANEPFWDLSQKTENHHYCNFAVYQWVDYYRVIDLNRTYPDSEYYREDFQHITGSFCSSHSHGGFNPKFRKGLEIDEVP</sequence>
<evidence type="ECO:0000256" key="1">
    <source>
        <dbReference type="SAM" id="MobiDB-lite"/>
    </source>
</evidence>
<dbReference type="EMBL" id="OE181107">
    <property type="protein sequence ID" value="CAD7572564.1"/>
    <property type="molecule type" value="Genomic_DNA"/>
</dbReference>
<feature type="compositionally biased region" description="Basic and acidic residues" evidence="1">
    <location>
        <begin position="140"/>
        <end position="153"/>
    </location>
</feature>
<feature type="region of interest" description="Disordered" evidence="1">
    <location>
        <begin position="129"/>
        <end position="153"/>
    </location>
</feature>
<accession>A0A7R9P7Q3</accession>
<feature type="compositionally biased region" description="Basic residues" evidence="1">
    <location>
        <begin position="129"/>
        <end position="139"/>
    </location>
</feature>
<organism evidence="2">
    <name type="scientific">Timema californicum</name>
    <name type="common">California timema</name>
    <name type="synonym">Walking stick</name>
    <dbReference type="NCBI Taxonomy" id="61474"/>
    <lineage>
        <taxon>Eukaryota</taxon>
        <taxon>Metazoa</taxon>
        <taxon>Ecdysozoa</taxon>
        <taxon>Arthropoda</taxon>
        <taxon>Hexapoda</taxon>
        <taxon>Insecta</taxon>
        <taxon>Pterygota</taxon>
        <taxon>Neoptera</taxon>
        <taxon>Polyneoptera</taxon>
        <taxon>Phasmatodea</taxon>
        <taxon>Timematodea</taxon>
        <taxon>Timematoidea</taxon>
        <taxon>Timematidae</taxon>
        <taxon>Timema</taxon>
    </lineage>
</organism>
<evidence type="ECO:0000313" key="2">
    <source>
        <dbReference type="EMBL" id="CAD7572564.1"/>
    </source>
</evidence>
<protein>
    <submittedName>
        <fullName evidence="2">(California timema) hypothetical protein</fullName>
    </submittedName>
</protein>
<dbReference type="AlphaFoldDB" id="A0A7R9P7Q3"/>
<name>A0A7R9P7Q3_TIMCA</name>
<proteinExistence type="predicted"/>